<dbReference type="EMBL" id="JAOTIF010000020">
    <property type="protein sequence ID" value="MCU7551401.1"/>
    <property type="molecule type" value="Genomic_DNA"/>
</dbReference>
<dbReference type="Proteomes" id="UP001155483">
    <property type="component" value="Unassembled WGS sequence"/>
</dbReference>
<dbReference type="RefSeq" id="WP_279298840.1">
    <property type="nucleotide sequence ID" value="NZ_JAOTIF010000020.1"/>
</dbReference>
<sequence>MNPKINRQVTKIVAVIASLFFSIVVSAQQERKGRIWWVAPHYTLSSLRAGGSFEFMYEVPKTSARFISFHYSIHQPFSRNVPPDFERGFIFSDEKLTDQLNTFGFGYGRLQHNKTNSVIITYKAGVELGSLDETSNFVAHTSTGWFNLGPNYNYDQTRKFVGGVFGNAAVLLKIINPIGLKFGMHTAILSKRSYLEAQVGLAFGHL</sequence>
<reference evidence="1" key="2">
    <citation type="submission" date="2023-04" db="EMBL/GenBank/DDBJ databases">
        <title>Paracnuella aquatica gen. nov., sp. nov., a member of the family Chitinophagaceae isolated from a hot spring.</title>
        <authorList>
            <person name="Wang C."/>
        </authorList>
    </citation>
    <scope>NUCLEOTIDE SEQUENCE</scope>
    <source>
        <strain evidence="1">LB-8</strain>
    </source>
</reference>
<organism evidence="1 2">
    <name type="scientific">Paraflavisolibacter caeni</name>
    <dbReference type="NCBI Taxonomy" id="2982496"/>
    <lineage>
        <taxon>Bacteria</taxon>
        <taxon>Pseudomonadati</taxon>
        <taxon>Bacteroidota</taxon>
        <taxon>Chitinophagia</taxon>
        <taxon>Chitinophagales</taxon>
        <taxon>Chitinophagaceae</taxon>
        <taxon>Paraflavisolibacter</taxon>
    </lineage>
</organism>
<accession>A0A9X2XYT8</accession>
<evidence type="ECO:0000313" key="2">
    <source>
        <dbReference type="Proteomes" id="UP001155483"/>
    </source>
</evidence>
<proteinExistence type="predicted"/>
<dbReference type="AlphaFoldDB" id="A0A9X2XYT8"/>
<name>A0A9X2XYT8_9BACT</name>
<protein>
    <submittedName>
        <fullName evidence="1">Uncharacterized protein</fullName>
    </submittedName>
</protein>
<keyword evidence="2" id="KW-1185">Reference proteome</keyword>
<evidence type="ECO:0000313" key="1">
    <source>
        <dbReference type="EMBL" id="MCU7551401.1"/>
    </source>
</evidence>
<gene>
    <name evidence="1" type="ORF">OCK74_19925</name>
</gene>
<comment type="caution">
    <text evidence="1">The sequence shown here is derived from an EMBL/GenBank/DDBJ whole genome shotgun (WGS) entry which is preliminary data.</text>
</comment>
<reference evidence="1" key="1">
    <citation type="submission" date="2022-09" db="EMBL/GenBank/DDBJ databases">
        <authorList>
            <person name="Yuan C."/>
            <person name="Ke Z."/>
        </authorList>
    </citation>
    <scope>NUCLEOTIDE SEQUENCE</scope>
    <source>
        <strain evidence="1">LB-8</strain>
    </source>
</reference>